<dbReference type="RefSeq" id="WP_253751968.1">
    <property type="nucleotide sequence ID" value="NZ_JAMZDZ010000001.1"/>
</dbReference>
<reference evidence="3" key="1">
    <citation type="journal article" date="2019" name="Int. J. Syst. Evol. Microbiol.">
        <title>The Global Catalogue of Microorganisms (GCM) 10K type strain sequencing project: providing services to taxonomists for standard genome sequencing and annotation.</title>
        <authorList>
            <consortium name="The Broad Institute Genomics Platform"/>
            <consortium name="The Broad Institute Genome Sequencing Center for Infectious Disease"/>
            <person name="Wu L."/>
            <person name="Ma J."/>
        </authorList>
    </citation>
    <scope>NUCLEOTIDE SEQUENCE [LARGE SCALE GENOMIC DNA]</scope>
    <source>
        <strain evidence="3">CGMCC 4.7289</strain>
    </source>
</reference>
<evidence type="ECO:0000259" key="1">
    <source>
        <dbReference type="Pfam" id="PF07969"/>
    </source>
</evidence>
<dbReference type="Gene3D" id="2.30.40.10">
    <property type="entry name" value="Urease, subunit C, domain 1"/>
    <property type="match status" value="1"/>
</dbReference>
<proteinExistence type="predicted"/>
<dbReference type="Pfam" id="PF07969">
    <property type="entry name" value="Amidohydro_3"/>
    <property type="match status" value="1"/>
</dbReference>
<dbReference type="PANTHER" id="PTHR22642:SF2">
    <property type="entry name" value="PROTEIN LONG AFTER FAR-RED 3"/>
    <property type="match status" value="1"/>
</dbReference>
<dbReference type="Gene3D" id="3.20.20.140">
    <property type="entry name" value="Metal-dependent hydrolases"/>
    <property type="match status" value="1"/>
</dbReference>
<dbReference type="EMBL" id="JBHSAY010000009">
    <property type="protein sequence ID" value="MFC4133018.1"/>
    <property type="molecule type" value="Genomic_DNA"/>
</dbReference>
<dbReference type="Gene3D" id="3.10.310.70">
    <property type="match status" value="1"/>
</dbReference>
<name>A0ABV8LR52_9ACTN</name>
<dbReference type="InterPro" id="IPR011059">
    <property type="entry name" value="Metal-dep_hydrolase_composite"/>
</dbReference>
<dbReference type="InterPro" id="IPR032466">
    <property type="entry name" value="Metal_Hydrolase"/>
</dbReference>
<dbReference type="InterPro" id="IPR013108">
    <property type="entry name" value="Amidohydro_3"/>
</dbReference>
<evidence type="ECO:0000313" key="2">
    <source>
        <dbReference type="EMBL" id="MFC4133018.1"/>
    </source>
</evidence>
<sequence>MPTSLYTNAAIRTPALPVHAGLSALLVTDGVVTWLGPVEDAPAADTVVDVRELAGENALITPAFVDAHVHATDTGLALSGLDLSAARSARDVLDAVAAFAATLPEGAVLLGHGFDESAWPREAQVPPTAAELDRAAGGRAVYLSQASIHSALVSSGLLTLAEGVAGYDASGWVRRDAHHVVREAAFAGITAEQRRAAQRRALEHAASLGIGAIHECGGPGTSSEDDFTDVLALGRLPELPEVYGYWGELMGAAKAVDLGAVGAGGDLYADGALGSRTAHLSSDYLDGDGCGFGYVTADQVRDHLLDCHRHSSSTGRFVQGGFHAIGDAAITTVLDGFAMAAAKLGGNGVSGAEVLRESRHRIEHVEIVDKALIARFVEYGIVASMQPAFDRLWGGEHQMYAQRLGVARSLASNPMGQLHAVGVTLAFGSDSPVTPLDPWGSVRAAVNHFNPTLRMSAKSAFAAHTRGGWRAAHRDDEGVLAPGKAATFAVWQAPAGLVGTLPTLLPALPDEPLPDLPDCRLTILRGEKIYG</sequence>
<dbReference type="SUPFAM" id="SSF51338">
    <property type="entry name" value="Composite domain of metallo-dependent hydrolases"/>
    <property type="match status" value="1"/>
</dbReference>
<keyword evidence="2" id="KW-0378">Hydrolase</keyword>
<protein>
    <submittedName>
        <fullName evidence="2">Amidohydrolase</fullName>
        <ecNumber evidence="2">3.5.-.-</ecNumber>
    </submittedName>
</protein>
<comment type="caution">
    <text evidence="2">The sequence shown here is derived from an EMBL/GenBank/DDBJ whole genome shotgun (WGS) entry which is preliminary data.</text>
</comment>
<gene>
    <name evidence="2" type="ORF">ACFOZ4_20595</name>
</gene>
<dbReference type="GO" id="GO:0016787">
    <property type="term" value="F:hydrolase activity"/>
    <property type="evidence" value="ECO:0007669"/>
    <property type="project" value="UniProtKB-KW"/>
</dbReference>
<evidence type="ECO:0000313" key="3">
    <source>
        <dbReference type="Proteomes" id="UP001595816"/>
    </source>
</evidence>
<dbReference type="SUPFAM" id="SSF51556">
    <property type="entry name" value="Metallo-dependent hydrolases"/>
    <property type="match status" value="1"/>
</dbReference>
<accession>A0ABV8LR52</accession>
<dbReference type="Proteomes" id="UP001595816">
    <property type="component" value="Unassembled WGS sequence"/>
</dbReference>
<organism evidence="2 3">
    <name type="scientific">Hamadaea flava</name>
    <dbReference type="NCBI Taxonomy" id="1742688"/>
    <lineage>
        <taxon>Bacteria</taxon>
        <taxon>Bacillati</taxon>
        <taxon>Actinomycetota</taxon>
        <taxon>Actinomycetes</taxon>
        <taxon>Micromonosporales</taxon>
        <taxon>Micromonosporaceae</taxon>
        <taxon>Hamadaea</taxon>
    </lineage>
</organism>
<dbReference type="EC" id="3.5.-.-" evidence="2"/>
<feature type="domain" description="Amidohydrolase 3" evidence="1">
    <location>
        <begin position="56"/>
        <end position="527"/>
    </location>
</feature>
<dbReference type="PANTHER" id="PTHR22642">
    <property type="entry name" value="IMIDAZOLONEPROPIONASE"/>
    <property type="match status" value="1"/>
</dbReference>
<keyword evidence="3" id="KW-1185">Reference proteome</keyword>